<evidence type="ECO:0000313" key="2">
    <source>
        <dbReference type="Proteomes" id="UP000185221"/>
    </source>
</evidence>
<name>A0A1N6EG29_9BACT</name>
<dbReference type="PROSITE" id="PS51257">
    <property type="entry name" value="PROKAR_LIPOPROTEIN"/>
    <property type="match status" value="1"/>
</dbReference>
<dbReference type="SUPFAM" id="SSF50998">
    <property type="entry name" value="Quinoprotein alcohol dehydrogenase-like"/>
    <property type="match status" value="1"/>
</dbReference>
<sequence>MKKFLFILLAFSFLFSCKEDEKPRPGNGILTVTGIDLGNFPLSNDNGTNWTHVLTNSMIVNFTNETNQTFQLELNPNTIEKSFSIELPLGNYTFHSISVSPDFSDFLPLKAEGQLNLNQEKQSWRLPVDTDYGLLTLSQSPDSPAPQFTSHPSFQFYKNNEVYYSYIKSGIKTTVEVSSNNPSSSFQVISQSVPFQHVSKIIQKQHEQVLDAFQKTDFDLVQEKINLDLDHQPINLSPWIQAELGTSLNESSGLALIDGRLFSINDEDNDPKIQELNPEDGQLIREITIENAFNEDWEELAQSESHVFIGDFGNNLGSRKNLSILRVSKDELLHSNTLVAEKIEFSFADQVNFSGPMESNNFDCESFFFLNNQLHLFTKNRGDGKTRHYVIKDEISTQEVSPTEEFDTQGLITGADISPDGKVFALLGYENKGIASQSFIWLFSDFSTTEFFSGKKRRIYLGSPSILSQTEGIVFRTTNEVFISGEEINFGGVYVPGKLSEMNIKGLY</sequence>
<evidence type="ECO:0000313" key="1">
    <source>
        <dbReference type="EMBL" id="SIN81847.1"/>
    </source>
</evidence>
<organism evidence="1 2">
    <name type="scientific">Algoriphagus halophilus</name>
    <dbReference type="NCBI Taxonomy" id="226505"/>
    <lineage>
        <taxon>Bacteria</taxon>
        <taxon>Pseudomonadati</taxon>
        <taxon>Bacteroidota</taxon>
        <taxon>Cytophagia</taxon>
        <taxon>Cytophagales</taxon>
        <taxon>Cyclobacteriaceae</taxon>
        <taxon>Algoriphagus</taxon>
    </lineage>
</organism>
<dbReference type="RefSeq" id="WP_074224760.1">
    <property type="nucleotide sequence ID" value="NZ_FSRC01000001.1"/>
</dbReference>
<keyword evidence="2" id="KW-1185">Reference proteome</keyword>
<dbReference type="OrthoDB" id="9798438at2"/>
<proteinExistence type="predicted"/>
<protein>
    <submittedName>
        <fullName evidence="1">Uncharacterized protein</fullName>
    </submittedName>
</protein>
<accession>A0A1N6EG29</accession>
<dbReference type="InterPro" id="IPR011047">
    <property type="entry name" value="Quinoprotein_ADH-like_sf"/>
</dbReference>
<dbReference type="STRING" id="226505.SAMN05444394_2099"/>
<gene>
    <name evidence="1" type="ORF">SAMN05444394_2099</name>
</gene>
<dbReference type="Proteomes" id="UP000185221">
    <property type="component" value="Unassembled WGS sequence"/>
</dbReference>
<reference evidence="2" key="1">
    <citation type="submission" date="2016-11" db="EMBL/GenBank/DDBJ databases">
        <authorList>
            <person name="Varghese N."/>
            <person name="Submissions S."/>
        </authorList>
    </citation>
    <scope>NUCLEOTIDE SEQUENCE [LARGE SCALE GENOMIC DNA]</scope>
    <source>
        <strain evidence="2">DSM 15292</strain>
    </source>
</reference>
<dbReference type="EMBL" id="FSRC01000001">
    <property type="protein sequence ID" value="SIN81847.1"/>
    <property type="molecule type" value="Genomic_DNA"/>
</dbReference>
<dbReference type="AlphaFoldDB" id="A0A1N6EG29"/>